<dbReference type="InterPro" id="IPR007138">
    <property type="entry name" value="ABM_dom"/>
</dbReference>
<dbReference type="GO" id="GO:0004497">
    <property type="term" value="F:monooxygenase activity"/>
    <property type="evidence" value="ECO:0007669"/>
    <property type="project" value="UniProtKB-KW"/>
</dbReference>
<name>A0A1M4EKM9_9ACTN</name>
<sequence length="100" mass="11468">MSVRVLLWYRAPQGEEQAVIEAFHLISGKLAGTPGLVRSELWRPAHDPADFVVMSEWESRQAFETWEGGSTHKADTSPLRPYRDPRRERPFMLLDVVAAY</sequence>
<dbReference type="InterPro" id="IPR011008">
    <property type="entry name" value="Dimeric_a/b-barrel"/>
</dbReference>
<feature type="domain" description="ABM" evidence="1">
    <location>
        <begin position="3"/>
        <end position="91"/>
    </location>
</feature>
<dbReference type="AlphaFoldDB" id="A0A1M4EKM9"/>
<accession>A0A1M4EKM9</accession>
<keyword evidence="2" id="KW-0503">Monooxygenase</keyword>
<keyword evidence="2" id="KW-0560">Oxidoreductase</keyword>
<dbReference type="RefSeq" id="WP_225268096.1">
    <property type="nucleotide sequence ID" value="NZ_CP084058.1"/>
</dbReference>
<dbReference type="PROSITE" id="PS51725">
    <property type="entry name" value="ABM"/>
    <property type="match status" value="1"/>
</dbReference>
<dbReference type="EMBL" id="LT559118">
    <property type="protein sequence ID" value="SBO99422.1"/>
    <property type="molecule type" value="Genomic_DNA"/>
</dbReference>
<dbReference type="Pfam" id="PF03992">
    <property type="entry name" value="ABM"/>
    <property type="match status" value="1"/>
</dbReference>
<proteinExistence type="predicted"/>
<gene>
    <name evidence="2" type="ORF">BN4615_P8938</name>
</gene>
<organism evidence="2">
    <name type="scientific">Nonomuraea gerenzanensis</name>
    <dbReference type="NCBI Taxonomy" id="93944"/>
    <lineage>
        <taxon>Bacteria</taxon>
        <taxon>Bacillati</taxon>
        <taxon>Actinomycetota</taxon>
        <taxon>Actinomycetes</taxon>
        <taxon>Streptosporangiales</taxon>
        <taxon>Streptosporangiaceae</taxon>
        <taxon>Nonomuraea</taxon>
    </lineage>
</organism>
<protein>
    <submittedName>
        <fullName evidence="2">Putative monooxygenase</fullName>
    </submittedName>
</protein>
<evidence type="ECO:0000313" key="2">
    <source>
        <dbReference type="EMBL" id="SBO99422.1"/>
    </source>
</evidence>
<dbReference type="SUPFAM" id="SSF54909">
    <property type="entry name" value="Dimeric alpha+beta barrel"/>
    <property type="match status" value="1"/>
</dbReference>
<dbReference type="Gene3D" id="3.30.70.100">
    <property type="match status" value="1"/>
</dbReference>
<evidence type="ECO:0000259" key="1">
    <source>
        <dbReference type="PROSITE" id="PS51725"/>
    </source>
</evidence>
<reference evidence="2" key="1">
    <citation type="submission" date="2016-04" db="EMBL/GenBank/DDBJ databases">
        <authorList>
            <person name="Evans L.H."/>
            <person name="Alamgir A."/>
            <person name="Owens N."/>
            <person name="Weber N.D."/>
            <person name="Virtaneva K."/>
            <person name="Barbian K."/>
            <person name="Babar A."/>
            <person name="Rosenke K."/>
        </authorList>
    </citation>
    <scope>NUCLEOTIDE SEQUENCE</scope>
    <source>
        <strain evidence="2">Nono1</strain>
    </source>
</reference>